<keyword evidence="4 6" id="KW-1133">Transmembrane helix</keyword>
<sequence>MKDKLIAFFFSTRTMAVLMIGFAAAMAFGTFIENSYDTPTSKIWVYNTWWFSLIMLWLMANFIYNIKRYQLLQWKKWAVLLLHISWVLIIIGAGITRYISYEGMMLIREGETEKFFFSESTYFSAIIQGKSPDGQDIQRTVDEKVLISPYDYDIETSFEYFNDKVTVTIDSLLYDAVEGLVPVEEGTGDRYLTVVEAGSGSRHDHLIKDGEKSSIHGVLFGVNIDPEIAAKEKIINITENWNGYTIQTPYEGEFLRMADQMKGTVIQDSIQPLQLRSLYTTAGLQFVIPNGITEGRPGIVQASPPTKAKAYGLFVTVSDGIESKKMELLGGKGMISDYENIQLGDKNVYLKYGSKQLELPFSVTLDDFVANKYPGTENGYSSFESYVTVNDESGAVKEHIYMNNVLDKEGYRFFQAGFDPDELGTHLSVNHDWWGTNITYLGYYLLYIGLLGLLFSKNTRFAELGRLVNRVVKRKAKMATTIVIILFSISGAIAQDNHAGHDHETNSVASDSLASVTQVAPPIEEVKMPVIPKQKLDSIIVANMVPEKQAEMFGRLVAQDDGRMKPISTLSSEILRRLSEKEYYEAEVGDSIVKLTPEQTLLSMMQLGQLWFEVPIIKLKRGNDSIRDLLGIDRSRKFASGTDFFRRPDDTFGSYKLSRLVDEANAADIKTAQQSNILDLNFSTGILNETLSGNILKIFPGQNTENNKWYSPIETEKANYQAEPEKEFAKNFIPAYLTLLNQGKQTGNYLAANAALNGMFEFQKQFGGDLLPSQDKIDAEIFYNKHDIFKNLYKWYGWFGLLMLLLLVAEILKPMKQIRWSINFHHIVIIGLFLAHTAGLVVRWYLSGHAPWSDAYESLIYVAWATLGMGLLLSRKSQLIVAGAAFVVAIILWVAQLNWLDPSISNLQPVLDSYWLMIHVAVIVGSYGPFALGMILGLIALILMIVTTEKNKKRIDLNIKELTYLNEVVLTIGIIMLTIGNFLGGMWANESWGRYWGWDPKETWALISIFIYAFVLHLRLIPGLKGRWTYNLWSVLAFGSILFTYFGVNFYLSGLHSYASGDQILSYKFIVTTLAVVLAIGFLARWKEMKHFKRKQREME</sequence>
<evidence type="ECO:0000313" key="9">
    <source>
        <dbReference type="EMBL" id="GAK96993.1"/>
    </source>
</evidence>
<feature type="transmembrane region" description="Helical" evidence="6">
    <location>
        <begin position="433"/>
        <end position="455"/>
    </location>
</feature>
<feature type="transmembrane region" description="Helical" evidence="6">
    <location>
        <begin position="824"/>
        <end position="846"/>
    </location>
</feature>
<reference evidence="9" key="1">
    <citation type="journal article" date="2014" name="Genome Announc.">
        <title>Draft Genome Sequences of Marine Flavobacterium Nonlabens Strains NR17, NR24, NR27, NR32, NR33, and Ara13.</title>
        <authorList>
            <person name="Nakanishi M."/>
            <person name="Meirelles P."/>
            <person name="Suzuki R."/>
            <person name="Takatani N."/>
            <person name="Mino S."/>
            <person name="Suda W."/>
            <person name="Oshima K."/>
            <person name="Hattori M."/>
            <person name="Ohkuma M."/>
            <person name="Hosokawa M."/>
            <person name="Miyashita K."/>
            <person name="Thompson F.L."/>
            <person name="Niwa A."/>
            <person name="Sawabe T."/>
            <person name="Sawabe T."/>
        </authorList>
    </citation>
    <scope>NUCLEOTIDE SEQUENCE [LARGE SCALE GENOMIC DNA]</scope>
    <source>
        <strain evidence="9">JCM 19294</strain>
    </source>
</reference>
<evidence type="ECO:0000259" key="8">
    <source>
        <dbReference type="Pfam" id="PF05140"/>
    </source>
</evidence>
<dbReference type="Proteomes" id="UP000029221">
    <property type="component" value="Unassembled WGS sequence"/>
</dbReference>
<dbReference type="GO" id="GO:0005886">
    <property type="term" value="C:plasma membrane"/>
    <property type="evidence" value="ECO:0007669"/>
    <property type="project" value="TreeGrafter"/>
</dbReference>
<dbReference type="GO" id="GO:0020037">
    <property type="term" value="F:heme binding"/>
    <property type="evidence" value="ECO:0007669"/>
    <property type="project" value="InterPro"/>
</dbReference>
<feature type="transmembrane region" description="Helical" evidence="6">
    <location>
        <begin position="476"/>
        <end position="494"/>
    </location>
</feature>
<comment type="caution">
    <text evidence="9">The sequence shown here is derived from an EMBL/GenBank/DDBJ whole genome shotgun (WGS) entry which is preliminary data.</text>
</comment>
<dbReference type="STRING" id="319236.BST91_03850"/>
<feature type="transmembrane region" description="Helical" evidence="6">
    <location>
        <begin position="1003"/>
        <end position="1020"/>
    </location>
</feature>
<feature type="transmembrane region" description="Helical" evidence="6">
    <location>
        <begin position="1064"/>
        <end position="1086"/>
    </location>
</feature>
<organism evidence="9 10">
    <name type="scientific">Nonlabens tegetincola</name>
    <dbReference type="NCBI Taxonomy" id="323273"/>
    <lineage>
        <taxon>Bacteria</taxon>
        <taxon>Pseudomonadati</taxon>
        <taxon>Bacteroidota</taxon>
        <taxon>Flavobacteriia</taxon>
        <taxon>Flavobacteriales</taxon>
        <taxon>Flavobacteriaceae</taxon>
        <taxon>Nonlabens</taxon>
    </lineage>
</organism>
<dbReference type="PANTHER" id="PTHR30071:SF1">
    <property type="entry name" value="CYTOCHROME B_B6 PROTEIN-RELATED"/>
    <property type="match status" value="1"/>
</dbReference>
<evidence type="ECO:0000256" key="5">
    <source>
        <dbReference type="ARBA" id="ARBA00023136"/>
    </source>
</evidence>
<feature type="transmembrane region" description="Helical" evidence="6">
    <location>
        <begin position="1032"/>
        <end position="1052"/>
    </location>
</feature>
<dbReference type="Pfam" id="PF05140">
    <property type="entry name" value="ResB"/>
    <property type="match status" value="1"/>
</dbReference>
<dbReference type="PANTHER" id="PTHR30071">
    <property type="entry name" value="HEME EXPORTER PROTEIN C"/>
    <property type="match status" value="1"/>
</dbReference>
<feature type="transmembrane region" description="Helical" evidence="6">
    <location>
        <begin position="78"/>
        <end position="99"/>
    </location>
</feature>
<dbReference type="Pfam" id="PF01578">
    <property type="entry name" value="Cytochrom_C_asm"/>
    <property type="match status" value="1"/>
</dbReference>
<evidence type="ECO:0000259" key="7">
    <source>
        <dbReference type="Pfam" id="PF01578"/>
    </source>
</evidence>
<evidence type="ECO:0000256" key="1">
    <source>
        <dbReference type="ARBA" id="ARBA00004141"/>
    </source>
</evidence>
<proteinExistence type="predicted"/>
<feature type="transmembrane region" description="Helical" evidence="6">
    <location>
        <begin position="795"/>
        <end position="812"/>
    </location>
</feature>
<keyword evidence="2 6" id="KW-0812">Transmembrane</keyword>
<dbReference type="EMBL" id="BBML01000004">
    <property type="protein sequence ID" value="GAK96993.1"/>
    <property type="molecule type" value="Genomic_DNA"/>
</dbReference>
<gene>
    <name evidence="9" type="ORF">JCM19294_499</name>
</gene>
<evidence type="ECO:0000256" key="3">
    <source>
        <dbReference type="ARBA" id="ARBA00022748"/>
    </source>
</evidence>
<feature type="transmembrane region" description="Helical" evidence="6">
    <location>
        <begin position="48"/>
        <end position="66"/>
    </location>
</feature>
<evidence type="ECO:0000256" key="4">
    <source>
        <dbReference type="ARBA" id="ARBA00022989"/>
    </source>
</evidence>
<name>A0A090Q5K4_9FLAO</name>
<comment type="subcellular location">
    <subcellularLocation>
        <location evidence="1">Membrane</location>
        <topology evidence="1">Multi-pass membrane protein</topology>
    </subcellularLocation>
</comment>
<accession>A0A090Q5K4</accession>
<feature type="transmembrane region" description="Helical" evidence="6">
    <location>
        <begin position="879"/>
        <end position="896"/>
    </location>
</feature>
<dbReference type="eggNOG" id="COG0755">
    <property type="taxonomic scope" value="Bacteria"/>
</dbReference>
<feature type="domain" description="Cytochrome c assembly protein" evidence="7">
    <location>
        <begin position="852"/>
        <end position="1056"/>
    </location>
</feature>
<dbReference type="InterPro" id="IPR002541">
    <property type="entry name" value="Cyt_c_assembly"/>
</dbReference>
<protein>
    <submittedName>
        <fullName evidence="9">Putative cytochrome C-type biogenesis protein</fullName>
    </submittedName>
</protein>
<keyword evidence="5 6" id="KW-0472">Membrane</keyword>
<evidence type="ECO:0000256" key="6">
    <source>
        <dbReference type="SAM" id="Phobius"/>
    </source>
</evidence>
<evidence type="ECO:0000256" key="2">
    <source>
        <dbReference type="ARBA" id="ARBA00022692"/>
    </source>
</evidence>
<feature type="transmembrane region" description="Helical" evidence="6">
    <location>
        <begin position="916"/>
        <end position="943"/>
    </location>
</feature>
<keyword evidence="10" id="KW-1185">Reference proteome</keyword>
<dbReference type="InterPro" id="IPR007816">
    <property type="entry name" value="ResB-like_domain"/>
</dbReference>
<dbReference type="InterPro" id="IPR045062">
    <property type="entry name" value="Cyt_c_biogenesis_CcsA/CcmC"/>
</dbReference>
<dbReference type="GO" id="GO:0017004">
    <property type="term" value="P:cytochrome complex assembly"/>
    <property type="evidence" value="ECO:0007669"/>
    <property type="project" value="UniProtKB-KW"/>
</dbReference>
<dbReference type="AlphaFoldDB" id="A0A090Q5K4"/>
<feature type="domain" description="ResB-like" evidence="8">
    <location>
        <begin position="350"/>
        <end position="422"/>
    </location>
</feature>
<keyword evidence="3" id="KW-0201">Cytochrome c-type biogenesis</keyword>
<evidence type="ECO:0000313" key="10">
    <source>
        <dbReference type="Proteomes" id="UP000029221"/>
    </source>
</evidence>
<dbReference type="RefSeq" id="WP_042278552.1">
    <property type="nucleotide sequence ID" value="NZ_BBML01000004.1"/>
</dbReference>
<feature type="transmembrane region" description="Helical" evidence="6">
    <location>
        <begin position="7"/>
        <end position="28"/>
    </location>
</feature>
<feature type="transmembrane region" description="Helical" evidence="6">
    <location>
        <begin position="964"/>
        <end position="983"/>
    </location>
</feature>
<feature type="transmembrane region" description="Helical" evidence="6">
    <location>
        <begin position="858"/>
        <end position="874"/>
    </location>
</feature>